<feature type="non-terminal residue" evidence="2">
    <location>
        <position position="1"/>
    </location>
</feature>
<protein>
    <recommendedName>
        <fullName evidence="3">DUF3810 domain-containing protein</fullName>
    </recommendedName>
</protein>
<proteinExistence type="predicted"/>
<feature type="non-terminal residue" evidence="2">
    <location>
        <position position="300"/>
    </location>
</feature>
<keyword evidence="1" id="KW-0472">Membrane</keyword>
<dbReference type="Pfam" id="PF12725">
    <property type="entry name" value="DUF3810"/>
    <property type="match status" value="1"/>
</dbReference>
<feature type="transmembrane region" description="Helical" evidence="1">
    <location>
        <begin position="67"/>
        <end position="91"/>
    </location>
</feature>
<keyword evidence="1" id="KW-0812">Transmembrane</keyword>
<accession>A0A381R5X5</accession>
<dbReference type="AlphaFoldDB" id="A0A381R5X5"/>
<dbReference type="EMBL" id="UINC01001673">
    <property type="protein sequence ID" value="SUZ86278.1"/>
    <property type="molecule type" value="Genomic_DNA"/>
</dbReference>
<evidence type="ECO:0000256" key="1">
    <source>
        <dbReference type="SAM" id="Phobius"/>
    </source>
</evidence>
<organism evidence="2">
    <name type="scientific">marine metagenome</name>
    <dbReference type="NCBI Taxonomy" id="408172"/>
    <lineage>
        <taxon>unclassified sequences</taxon>
        <taxon>metagenomes</taxon>
        <taxon>ecological metagenomes</taxon>
    </lineage>
</organism>
<reference evidence="2" key="1">
    <citation type="submission" date="2018-05" db="EMBL/GenBank/DDBJ databases">
        <authorList>
            <person name="Lanie J.A."/>
            <person name="Ng W.-L."/>
            <person name="Kazmierczak K.M."/>
            <person name="Andrzejewski T.M."/>
            <person name="Davidsen T.M."/>
            <person name="Wayne K.J."/>
            <person name="Tettelin H."/>
            <person name="Glass J.I."/>
            <person name="Rusch D."/>
            <person name="Podicherti R."/>
            <person name="Tsui H.-C.T."/>
            <person name="Winkler M.E."/>
        </authorList>
    </citation>
    <scope>NUCLEOTIDE SEQUENCE</scope>
</reference>
<keyword evidence="1" id="KW-1133">Transmembrane helix</keyword>
<gene>
    <name evidence="2" type="ORF">METZ01_LOCUS39132</name>
</gene>
<evidence type="ECO:0000313" key="2">
    <source>
        <dbReference type="EMBL" id="SUZ86278.1"/>
    </source>
</evidence>
<evidence type="ECO:0008006" key="3">
    <source>
        <dbReference type="Google" id="ProtNLM"/>
    </source>
</evidence>
<feature type="transmembrane region" description="Helical" evidence="1">
    <location>
        <begin position="37"/>
        <end position="55"/>
    </location>
</feature>
<name>A0A381R5X5_9ZZZZ</name>
<sequence>VVIPTSSGCVENVYSRGIYPMVQYCVTSLSNLTKFSLFDLFVGCLALFLVSWWSLRIRKASVGSRGHAAWLMTGNTVLVVGVVYLFFMLCWGLNYRREALKENLDFDAERVTYAALVDLTKDAVEQLNELHAPAHAISWPDLVEMDSILEMPFTQVQRKLALRQAVVLGRPKSSVLGWYFRQAAIDGMLDPFFLEILINQEVLPFERPYVVAHEWAHLAGYADEAEASFVGWLICQTGGVATQYSGWLQLFTQLLGHLPAEQRVSLTGSLGDGPRSDLQAISTRVSQATPFIRRRSARIY</sequence>
<dbReference type="InterPro" id="IPR024294">
    <property type="entry name" value="DUF3810"/>
</dbReference>